<reference evidence="3" key="2">
    <citation type="submission" date="2025-09" db="UniProtKB">
        <authorList>
            <consortium name="Ensembl"/>
        </authorList>
    </citation>
    <scope>IDENTIFICATION</scope>
</reference>
<dbReference type="Ensembl" id="ENSNNAT00000008304.1">
    <property type="protein sequence ID" value="ENSNNAP00000007917.1"/>
    <property type="gene ID" value="ENSNNAG00000005303.1"/>
</dbReference>
<evidence type="ECO:0000313" key="4">
    <source>
        <dbReference type="Proteomes" id="UP000694559"/>
    </source>
</evidence>
<dbReference type="PANTHER" id="PTHR33590:SF1">
    <property type="entry name" value="PDZ DOMAIN-CONTAINING PROTEIN"/>
    <property type="match status" value="1"/>
</dbReference>
<feature type="domain" description="FAM186A/B C-terminal" evidence="2">
    <location>
        <begin position="152"/>
        <end position="365"/>
    </location>
</feature>
<reference evidence="3" key="1">
    <citation type="submission" date="2025-08" db="UniProtKB">
        <authorList>
            <consortium name="Ensembl"/>
        </authorList>
    </citation>
    <scope>IDENTIFICATION</scope>
</reference>
<feature type="compositionally biased region" description="Basic and acidic residues" evidence="1">
    <location>
        <begin position="10"/>
        <end position="28"/>
    </location>
</feature>
<evidence type="ECO:0000256" key="1">
    <source>
        <dbReference type="SAM" id="MobiDB-lite"/>
    </source>
</evidence>
<evidence type="ECO:0000259" key="2">
    <source>
        <dbReference type="Pfam" id="PF20865"/>
    </source>
</evidence>
<dbReference type="OMA" id="WINIEAQ"/>
<dbReference type="AlphaFoldDB" id="A0A8C6VQG0"/>
<dbReference type="OrthoDB" id="9942939at2759"/>
<dbReference type="InterPro" id="IPR049146">
    <property type="entry name" value="FAM186A_B_C"/>
</dbReference>
<protein>
    <recommendedName>
        <fullName evidence="2">FAM186A/B C-terminal domain-containing protein</fullName>
    </recommendedName>
</protein>
<feature type="region of interest" description="Disordered" evidence="1">
    <location>
        <begin position="1"/>
        <end position="28"/>
    </location>
</feature>
<accession>A0A8C6VQG0</accession>
<dbReference type="GeneTree" id="ENSGT00990000203730"/>
<dbReference type="Proteomes" id="UP000694559">
    <property type="component" value="Unplaced"/>
</dbReference>
<feature type="region of interest" description="Disordered" evidence="1">
    <location>
        <begin position="44"/>
        <end position="79"/>
    </location>
</feature>
<sequence>METLRQAHLQQEDQYKQRQKEQQQKQQELEHIWEKRWRQQLQSWQQEMQKQQEQESRDQEQKSKVLEKQRPVQKEHKPLSPKLKVVESSVLDIFINQCKMPPVSKEKIISTTPRITPSPSIGLKEDSSELETTWFPKMFTKIEELPTYDITEKRYWINVKAQRKNLKLLREAAQKAGISPDLYNDTKETIKQALHSNVERLALLFHKYKSFYNLHEVRHSLILQLDTAKEAKDGAKMQDLYKMVDKVDAYQKKLLDSWKVKQNVVEKQRQHCLRKMVDLFAQLHSSAQLHLSNPCLLIVKIAPIFFHLHYDCILYRRKPSSEQIESLWKTDITELSFPLGPKAPVSFLWSETSGFPDIPRFLELDISSVRGKPLQYTESR</sequence>
<name>A0A8C6VQG0_NAJNA</name>
<keyword evidence="4" id="KW-1185">Reference proteome</keyword>
<feature type="compositionally biased region" description="Basic and acidic residues" evidence="1">
    <location>
        <begin position="50"/>
        <end position="78"/>
    </location>
</feature>
<dbReference type="Pfam" id="PF20865">
    <property type="entry name" value="FAM186A-B_C"/>
    <property type="match status" value="1"/>
</dbReference>
<dbReference type="PANTHER" id="PTHR33590">
    <property type="entry name" value="GLUTENIN, HIGH MOLECULAR WEIGHT SUBUNIT PW212-RELATED PROTEIN"/>
    <property type="match status" value="1"/>
</dbReference>
<organism evidence="3 4">
    <name type="scientific">Naja naja</name>
    <name type="common">Indian cobra</name>
    <dbReference type="NCBI Taxonomy" id="35670"/>
    <lineage>
        <taxon>Eukaryota</taxon>
        <taxon>Metazoa</taxon>
        <taxon>Chordata</taxon>
        <taxon>Craniata</taxon>
        <taxon>Vertebrata</taxon>
        <taxon>Euteleostomi</taxon>
        <taxon>Lepidosauria</taxon>
        <taxon>Squamata</taxon>
        <taxon>Bifurcata</taxon>
        <taxon>Unidentata</taxon>
        <taxon>Episquamata</taxon>
        <taxon>Toxicofera</taxon>
        <taxon>Serpentes</taxon>
        <taxon>Colubroidea</taxon>
        <taxon>Elapidae</taxon>
        <taxon>Elapinae</taxon>
        <taxon>Naja</taxon>
    </lineage>
</organism>
<proteinExistence type="predicted"/>
<evidence type="ECO:0000313" key="3">
    <source>
        <dbReference type="Ensembl" id="ENSNNAP00000007917.1"/>
    </source>
</evidence>